<accession>G7DS31</accession>
<feature type="compositionally biased region" description="Low complexity" evidence="1">
    <location>
        <begin position="97"/>
        <end position="106"/>
    </location>
</feature>
<keyword evidence="3" id="KW-1185">Reference proteome</keyword>
<dbReference type="Proteomes" id="UP000009131">
    <property type="component" value="Unassembled WGS sequence"/>
</dbReference>
<evidence type="ECO:0000313" key="3">
    <source>
        <dbReference type="Proteomes" id="UP000009131"/>
    </source>
</evidence>
<dbReference type="AlphaFoldDB" id="G7DS31"/>
<feature type="region of interest" description="Disordered" evidence="1">
    <location>
        <begin position="160"/>
        <end position="192"/>
    </location>
</feature>
<proteinExistence type="predicted"/>
<dbReference type="RefSeq" id="XP_014566137.1">
    <property type="nucleotide sequence ID" value="XM_014710651.1"/>
</dbReference>
<feature type="region of interest" description="Disordered" evidence="1">
    <location>
        <begin position="75"/>
        <end position="106"/>
    </location>
</feature>
<reference evidence="2 3" key="2">
    <citation type="journal article" date="2012" name="Open Biol.">
        <title>Characteristics of nucleosomes and linker DNA regions on the genome of the basidiomycete Mixia osmundae revealed by mono- and dinucleosome mapping.</title>
        <authorList>
            <person name="Nishida H."/>
            <person name="Kondo S."/>
            <person name="Matsumoto T."/>
            <person name="Suzuki Y."/>
            <person name="Yoshikawa H."/>
            <person name="Taylor T.D."/>
            <person name="Sugiyama J."/>
        </authorList>
    </citation>
    <scope>NUCLEOTIDE SEQUENCE [LARGE SCALE GENOMIC DNA]</scope>
    <source>
        <strain evidence="3">CBS 9802 / IAM 14324 / JCM 22182 / KY 12970</strain>
    </source>
</reference>
<dbReference type="eggNOG" id="ENOG502S7HP">
    <property type="taxonomic scope" value="Eukaryota"/>
</dbReference>
<feature type="compositionally biased region" description="Low complexity" evidence="1">
    <location>
        <begin position="75"/>
        <end position="84"/>
    </location>
</feature>
<dbReference type="InParanoid" id="G7DS31"/>
<dbReference type="HOGENOM" id="CLU_087386_0_0_1"/>
<gene>
    <name evidence="2" type="primary">Mo00031</name>
    <name evidence="2" type="ORF">E5Q_00031</name>
</gene>
<comment type="caution">
    <text evidence="2">The sequence shown here is derived from an EMBL/GenBank/DDBJ whole genome shotgun (WGS) entry which is preliminary data.</text>
</comment>
<dbReference type="OrthoDB" id="4062651at2759"/>
<dbReference type="EMBL" id="BABT02000004">
    <property type="protein sequence ID" value="GAA93391.1"/>
    <property type="molecule type" value="Genomic_DNA"/>
</dbReference>
<evidence type="ECO:0000256" key="1">
    <source>
        <dbReference type="SAM" id="MobiDB-lite"/>
    </source>
</evidence>
<name>G7DS31_MIXOS</name>
<sequence length="192" mass="19863">MSTFTQRAIDSNEKNWQSEVGCLPYETSVVFTKASLVDFLKHIGIEVDPNASVLKKLPRYAKFGDLVAGSAVTEASSSSSAETGNGSQAKAVQAPDNTTSNGTTLLNGAAGVPDFVPTRKVRELTGGGSAQIASLFSGGADERPIRPARVVGANAAETPGYVSESSNGFIPTRKVRERPGGNSSMGALIAGE</sequence>
<protein>
    <submittedName>
        <fullName evidence="2">Uncharacterized protein</fullName>
    </submittedName>
</protein>
<evidence type="ECO:0000313" key="2">
    <source>
        <dbReference type="EMBL" id="GAA93391.1"/>
    </source>
</evidence>
<dbReference type="OMA" id="NLGMLDW"/>
<organism evidence="2 3">
    <name type="scientific">Mixia osmundae (strain CBS 9802 / IAM 14324 / JCM 22182 / KY 12970)</name>
    <dbReference type="NCBI Taxonomy" id="764103"/>
    <lineage>
        <taxon>Eukaryota</taxon>
        <taxon>Fungi</taxon>
        <taxon>Dikarya</taxon>
        <taxon>Basidiomycota</taxon>
        <taxon>Pucciniomycotina</taxon>
        <taxon>Mixiomycetes</taxon>
        <taxon>Mixiales</taxon>
        <taxon>Mixiaceae</taxon>
        <taxon>Mixia</taxon>
    </lineage>
</organism>
<reference evidence="2 3" key="1">
    <citation type="journal article" date="2011" name="J. Gen. Appl. Microbiol.">
        <title>Draft genome sequencing of the enigmatic basidiomycete Mixia osmundae.</title>
        <authorList>
            <person name="Nishida H."/>
            <person name="Nagatsuka Y."/>
            <person name="Sugiyama J."/>
        </authorList>
    </citation>
    <scope>NUCLEOTIDE SEQUENCE [LARGE SCALE GENOMIC DNA]</scope>
    <source>
        <strain evidence="3">CBS 9802 / IAM 14324 / JCM 22182 / KY 12970</strain>
    </source>
</reference>